<reference evidence="1 2" key="1">
    <citation type="submission" date="2020-07" db="EMBL/GenBank/DDBJ databases">
        <title>Novel species isolated from subtropical streams in China.</title>
        <authorList>
            <person name="Lu H."/>
        </authorList>
    </citation>
    <scope>NUCLEOTIDE SEQUENCE [LARGE SCALE GENOMIC DNA]</scope>
    <source>
        <strain evidence="1 2">LX47W</strain>
    </source>
</reference>
<dbReference type="Proteomes" id="UP000573499">
    <property type="component" value="Unassembled WGS sequence"/>
</dbReference>
<name>A0A7W2IJX4_9BURK</name>
<accession>A0A7W2IJX4</accession>
<dbReference type="AlphaFoldDB" id="A0A7W2IJX4"/>
<evidence type="ECO:0000313" key="2">
    <source>
        <dbReference type="Proteomes" id="UP000573499"/>
    </source>
</evidence>
<comment type="caution">
    <text evidence="1">The sequence shown here is derived from an EMBL/GenBank/DDBJ whole genome shotgun (WGS) entry which is preliminary data.</text>
</comment>
<dbReference type="RefSeq" id="WP_182152801.1">
    <property type="nucleotide sequence ID" value="NZ_JACEZU010000003.1"/>
</dbReference>
<gene>
    <name evidence="1" type="ORF">H3H39_07810</name>
</gene>
<sequence length="67" mass="7953">MKTITPPSEQPLTYAERRWLDAFRRMDDECQRDNLVCMEGMASEFPRRITPALRLVTGEHRDRQDKS</sequence>
<keyword evidence="2" id="KW-1185">Reference proteome</keyword>
<proteinExistence type="predicted"/>
<evidence type="ECO:0000313" key="1">
    <source>
        <dbReference type="EMBL" id="MBA5686959.1"/>
    </source>
</evidence>
<protein>
    <submittedName>
        <fullName evidence="1">Uncharacterized protein</fullName>
    </submittedName>
</protein>
<organism evidence="1 2">
    <name type="scientific">Rugamonas apoptosis</name>
    <dbReference type="NCBI Taxonomy" id="2758570"/>
    <lineage>
        <taxon>Bacteria</taxon>
        <taxon>Pseudomonadati</taxon>
        <taxon>Pseudomonadota</taxon>
        <taxon>Betaproteobacteria</taxon>
        <taxon>Burkholderiales</taxon>
        <taxon>Oxalobacteraceae</taxon>
        <taxon>Telluria group</taxon>
        <taxon>Rugamonas</taxon>
    </lineage>
</organism>
<dbReference type="EMBL" id="JACEZU010000003">
    <property type="protein sequence ID" value="MBA5686959.1"/>
    <property type="molecule type" value="Genomic_DNA"/>
</dbReference>